<dbReference type="InterPro" id="IPR009057">
    <property type="entry name" value="Homeodomain-like_sf"/>
</dbReference>
<dbReference type="PANTHER" id="PTHR30055:SF151">
    <property type="entry name" value="TRANSCRIPTIONAL REGULATORY PROTEIN"/>
    <property type="match status" value="1"/>
</dbReference>
<dbReference type="OrthoDB" id="71867at2"/>
<dbReference type="GO" id="GO:0000976">
    <property type="term" value="F:transcription cis-regulatory region binding"/>
    <property type="evidence" value="ECO:0007669"/>
    <property type="project" value="TreeGrafter"/>
</dbReference>
<keyword evidence="3" id="KW-0804">Transcription</keyword>
<evidence type="ECO:0000313" key="6">
    <source>
        <dbReference type="EMBL" id="QEO09674.1"/>
    </source>
</evidence>
<keyword evidence="1" id="KW-0805">Transcription regulation</keyword>
<organism evidence="6 7">
    <name type="scientific">Protaetiibacter larvae</name>
    <dbReference type="NCBI Taxonomy" id="2592654"/>
    <lineage>
        <taxon>Bacteria</taxon>
        <taxon>Bacillati</taxon>
        <taxon>Actinomycetota</taxon>
        <taxon>Actinomycetes</taxon>
        <taxon>Micrococcales</taxon>
        <taxon>Microbacteriaceae</taxon>
        <taxon>Protaetiibacter</taxon>
    </lineage>
</organism>
<proteinExistence type="predicted"/>
<accession>A0A5C1Y6X8</accession>
<evidence type="ECO:0000256" key="3">
    <source>
        <dbReference type="ARBA" id="ARBA00023163"/>
    </source>
</evidence>
<dbReference type="Gene3D" id="1.10.357.10">
    <property type="entry name" value="Tetracycline Repressor, domain 2"/>
    <property type="match status" value="1"/>
</dbReference>
<protein>
    <submittedName>
        <fullName evidence="6">TetR/AcrR family transcriptional regulator</fullName>
    </submittedName>
</protein>
<feature type="domain" description="HTH tetR-type" evidence="5">
    <location>
        <begin position="5"/>
        <end position="65"/>
    </location>
</feature>
<evidence type="ECO:0000256" key="1">
    <source>
        <dbReference type="ARBA" id="ARBA00023015"/>
    </source>
</evidence>
<dbReference type="Pfam" id="PF13305">
    <property type="entry name" value="TetR_C_33"/>
    <property type="match status" value="1"/>
</dbReference>
<dbReference type="PROSITE" id="PS50977">
    <property type="entry name" value="HTH_TETR_2"/>
    <property type="match status" value="1"/>
</dbReference>
<dbReference type="SUPFAM" id="SSF48498">
    <property type="entry name" value="Tetracyclin repressor-like, C-terminal domain"/>
    <property type="match status" value="1"/>
</dbReference>
<gene>
    <name evidence="6" type="ORF">FLP23_06440</name>
</gene>
<dbReference type="GO" id="GO:0003700">
    <property type="term" value="F:DNA-binding transcription factor activity"/>
    <property type="evidence" value="ECO:0007669"/>
    <property type="project" value="TreeGrafter"/>
</dbReference>
<dbReference type="InterPro" id="IPR036271">
    <property type="entry name" value="Tet_transcr_reg_TetR-rel_C_sf"/>
</dbReference>
<dbReference type="Gene3D" id="1.10.10.60">
    <property type="entry name" value="Homeodomain-like"/>
    <property type="match status" value="1"/>
</dbReference>
<evidence type="ECO:0000256" key="4">
    <source>
        <dbReference type="PROSITE-ProRule" id="PRU00335"/>
    </source>
</evidence>
<keyword evidence="7" id="KW-1185">Reference proteome</keyword>
<name>A0A5C1Y6X8_9MICO</name>
<evidence type="ECO:0000259" key="5">
    <source>
        <dbReference type="PROSITE" id="PS50977"/>
    </source>
</evidence>
<dbReference type="KEGG" id="lyk:FLP23_06440"/>
<evidence type="ECO:0000256" key="2">
    <source>
        <dbReference type="ARBA" id="ARBA00023125"/>
    </source>
</evidence>
<dbReference type="InterPro" id="IPR050109">
    <property type="entry name" value="HTH-type_TetR-like_transc_reg"/>
</dbReference>
<dbReference type="PANTHER" id="PTHR30055">
    <property type="entry name" value="HTH-TYPE TRANSCRIPTIONAL REGULATOR RUTR"/>
    <property type="match status" value="1"/>
</dbReference>
<dbReference type="InterPro" id="IPR025996">
    <property type="entry name" value="MT1864/Rv1816-like_C"/>
</dbReference>
<dbReference type="Proteomes" id="UP000322159">
    <property type="component" value="Chromosome"/>
</dbReference>
<dbReference type="SUPFAM" id="SSF46689">
    <property type="entry name" value="Homeodomain-like"/>
    <property type="match status" value="1"/>
</dbReference>
<sequence>MPRAGLSRDAVVGIAVELVDADPETPLTLAAVATRAGVAVPSLYKHVRSLDALRDGVALAGVEGVTAAVRAATAGLTGAEALLGAGRAIRAYARRHPGLYAASQPAPGREASPELAAAAGRAVEAVAAVVRQAGLPVERTVDAVRILRAAVHGFILLEAAGGFGLPDDVEASYERLLAVLWEGLGVLRASAS</sequence>
<dbReference type="InterPro" id="IPR001647">
    <property type="entry name" value="HTH_TetR"/>
</dbReference>
<evidence type="ECO:0000313" key="7">
    <source>
        <dbReference type="Proteomes" id="UP000322159"/>
    </source>
</evidence>
<dbReference type="AlphaFoldDB" id="A0A5C1Y6X8"/>
<feature type="DNA-binding region" description="H-T-H motif" evidence="4">
    <location>
        <begin position="28"/>
        <end position="47"/>
    </location>
</feature>
<dbReference type="EMBL" id="CP043504">
    <property type="protein sequence ID" value="QEO09674.1"/>
    <property type="molecule type" value="Genomic_DNA"/>
</dbReference>
<reference evidence="6 7" key="1">
    <citation type="submission" date="2019-09" db="EMBL/GenBank/DDBJ databases">
        <title>Genome sequencing of strain KACC 19322.</title>
        <authorList>
            <person name="Heo J."/>
            <person name="Kim S.-J."/>
            <person name="Kim J.-S."/>
            <person name="Hong S.-B."/>
            <person name="Kwon S.-W."/>
        </authorList>
    </citation>
    <scope>NUCLEOTIDE SEQUENCE [LARGE SCALE GENOMIC DNA]</scope>
    <source>
        <strain evidence="6 7">KACC 19322</strain>
    </source>
</reference>
<keyword evidence="2 4" id="KW-0238">DNA-binding</keyword>